<dbReference type="Proteomes" id="UP000639772">
    <property type="component" value="Unassembled WGS sequence"/>
</dbReference>
<evidence type="ECO:0000259" key="3">
    <source>
        <dbReference type="PROSITE" id="PS51767"/>
    </source>
</evidence>
<evidence type="ECO:0000256" key="1">
    <source>
        <dbReference type="ARBA" id="ARBA00007447"/>
    </source>
</evidence>
<dbReference type="InterPro" id="IPR032861">
    <property type="entry name" value="TAXi_N"/>
</dbReference>
<feature type="signal peptide" evidence="2">
    <location>
        <begin position="1"/>
        <end position="22"/>
    </location>
</feature>
<comment type="similarity">
    <text evidence="1">Belongs to the peptidase A1 family.</text>
</comment>
<evidence type="ECO:0000256" key="2">
    <source>
        <dbReference type="SAM" id="SignalP"/>
    </source>
</evidence>
<evidence type="ECO:0000313" key="5">
    <source>
        <dbReference type="Proteomes" id="UP000639772"/>
    </source>
</evidence>
<accession>A0A835PGN6</accession>
<dbReference type="InterPro" id="IPR021109">
    <property type="entry name" value="Peptidase_aspartic_dom_sf"/>
</dbReference>
<dbReference type="PANTHER" id="PTHR13683">
    <property type="entry name" value="ASPARTYL PROTEASES"/>
    <property type="match status" value="1"/>
</dbReference>
<dbReference type="PROSITE" id="PS51767">
    <property type="entry name" value="PEPTIDASE_A1"/>
    <property type="match status" value="1"/>
</dbReference>
<dbReference type="InterPro" id="IPR033121">
    <property type="entry name" value="PEPTIDASE_A1"/>
</dbReference>
<organism evidence="4 5">
    <name type="scientific">Vanilla planifolia</name>
    <name type="common">Vanilla</name>
    <dbReference type="NCBI Taxonomy" id="51239"/>
    <lineage>
        <taxon>Eukaryota</taxon>
        <taxon>Viridiplantae</taxon>
        <taxon>Streptophyta</taxon>
        <taxon>Embryophyta</taxon>
        <taxon>Tracheophyta</taxon>
        <taxon>Spermatophyta</taxon>
        <taxon>Magnoliopsida</taxon>
        <taxon>Liliopsida</taxon>
        <taxon>Asparagales</taxon>
        <taxon>Orchidaceae</taxon>
        <taxon>Vanilloideae</taxon>
        <taxon>Vanilleae</taxon>
        <taxon>Vanilla</taxon>
    </lineage>
</organism>
<dbReference type="CDD" id="cd05471">
    <property type="entry name" value="pepsin_like"/>
    <property type="match status" value="1"/>
</dbReference>
<feature type="domain" description="Peptidase A1" evidence="3">
    <location>
        <begin position="87"/>
        <end position="276"/>
    </location>
</feature>
<feature type="chain" id="PRO_5032539950" description="Peptidase A1 domain-containing protein" evidence="2">
    <location>
        <begin position="23"/>
        <end position="276"/>
    </location>
</feature>
<sequence>MLLSSAMAAVPFLFLLTASATTKCPFPPLSLPIHPSFPFPNSSSHFLALSLRDTSRLLYLTSLAATRYHPNWSPIASGYLLLHSTNYVIHTSIGTPPQPLLASLDISSDTAWFPCISCFRCPSSPVSPFFSPSLSSSFHTVPCLSPLLPPPHPLCSSSSCAFNLSYGSSSIFATLSQDSLLLSPNPVSFHYTFGCVHSVTGVSMPPHGHLGLGRGPLSFLSQTHSIYSSVFPTASLPSAHHPSPARSASAPLASPGESGKLAFYSTPIVPPSTTSI</sequence>
<proteinExistence type="inferred from homology"/>
<dbReference type="EMBL" id="JADCNM010000014">
    <property type="protein sequence ID" value="KAG0453486.1"/>
    <property type="molecule type" value="Genomic_DNA"/>
</dbReference>
<dbReference type="Pfam" id="PF14543">
    <property type="entry name" value="TAXi_N"/>
    <property type="match status" value="1"/>
</dbReference>
<keyword evidence="2" id="KW-0732">Signal</keyword>
<evidence type="ECO:0000313" key="4">
    <source>
        <dbReference type="EMBL" id="KAG0453486.1"/>
    </source>
</evidence>
<dbReference type="AlphaFoldDB" id="A0A835PGN6"/>
<dbReference type="GO" id="GO:0006508">
    <property type="term" value="P:proteolysis"/>
    <property type="evidence" value="ECO:0007669"/>
    <property type="project" value="InterPro"/>
</dbReference>
<dbReference type="SUPFAM" id="SSF50630">
    <property type="entry name" value="Acid proteases"/>
    <property type="match status" value="1"/>
</dbReference>
<dbReference type="InterPro" id="IPR001461">
    <property type="entry name" value="Aspartic_peptidase_A1"/>
</dbReference>
<gene>
    <name evidence="4" type="ORF">HPP92_024790</name>
</gene>
<dbReference type="GO" id="GO:0004190">
    <property type="term" value="F:aspartic-type endopeptidase activity"/>
    <property type="evidence" value="ECO:0007669"/>
    <property type="project" value="InterPro"/>
</dbReference>
<dbReference type="InterPro" id="IPR034164">
    <property type="entry name" value="Pepsin-like_dom"/>
</dbReference>
<protein>
    <recommendedName>
        <fullName evidence="3">Peptidase A1 domain-containing protein</fullName>
    </recommendedName>
</protein>
<comment type="caution">
    <text evidence="4">The sequence shown here is derived from an EMBL/GenBank/DDBJ whole genome shotgun (WGS) entry which is preliminary data.</text>
</comment>
<name>A0A835PGN6_VANPL</name>
<dbReference type="Gene3D" id="2.40.70.10">
    <property type="entry name" value="Acid Proteases"/>
    <property type="match status" value="1"/>
</dbReference>
<reference evidence="4 5" key="1">
    <citation type="journal article" date="2020" name="Nat. Food">
        <title>A phased Vanilla planifolia genome enables genetic improvement of flavour and production.</title>
        <authorList>
            <person name="Hasing T."/>
            <person name="Tang H."/>
            <person name="Brym M."/>
            <person name="Khazi F."/>
            <person name="Huang T."/>
            <person name="Chambers A.H."/>
        </authorList>
    </citation>
    <scope>NUCLEOTIDE SEQUENCE [LARGE SCALE GENOMIC DNA]</scope>
    <source>
        <tissue evidence="4">Leaf</tissue>
    </source>
</reference>
<dbReference type="PANTHER" id="PTHR13683:SF798">
    <property type="entry name" value="ASPARTYL PROTEASE AED3-LIKE"/>
    <property type="match status" value="1"/>
</dbReference>